<feature type="transmembrane region" description="Helical" evidence="6">
    <location>
        <begin position="181"/>
        <end position="202"/>
    </location>
</feature>
<evidence type="ECO:0000256" key="4">
    <source>
        <dbReference type="ARBA" id="ARBA00022777"/>
    </source>
</evidence>
<dbReference type="OrthoDB" id="9797605at2"/>
<protein>
    <recommendedName>
        <fullName evidence="2">histidine kinase</fullName>
        <ecNumber evidence="2">2.7.13.3</ecNumber>
    </recommendedName>
</protein>
<gene>
    <name evidence="7" type="ORF">FKG94_07860</name>
</gene>
<evidence type="ECO:0000256" key="3">
    <source>
        <dbReference type="ARBA" id="ARBA00022679"/>
    </source>
</evidence>
<reference evidence="7 8" key="1">
    <citation type="submission" date="2019-06" db="EMBL/GenBank/DDBJ databases">
        <title>Whole genome sequence for Cellvibrionaceae sp. R142.</title>
        <authorList>
            <person name="Wang G."/>
        </authorList>
    </citation>
    <scope>NUCLEOTIDE SEQUENCE [LARGE SCALE GENOMIC DNA]</scope>
    <source>
        <strain evidence="7 8">R142</strain>
    </source>
</reference>
<evidence type="ECO:0000256" key="5">
    <source>
        <dbReference type="ARBA" id="ARBA00023012"/>
    </source>
</evidence>
<keyword evidence="6" id="KW-0472">Membrane</keyword>
<feature type="transmembrane region" description="Helical" evidence="6">
    <location>
        <begin position="272"/>
        <end position="293"/>
    </location>
</feature>
<sequence length="669" mass="76258">MLRILAGRFSTGAGVAATAPLAVELDPVLNPKEPDSLPTFEHYNAFFNYQAQLSKILRYDIITLELGGRVVEINPAASRPYRQIPWSFWMSVGIGLSTLVIGSTILACREDSLPIRLVFWGCVGFYLTSVTHAVYLNRALALPEDIFRTLCFINHLGARMFAYTTVLITLVYPFKLTRLPVVKMAMLWVSLILINEWVQLINWPLHNFYFSSIVALAIGVSAMVVQWKKSRGRPVERAAISWLFLSIFFATATVVLLYLVPTIVEGEQVINLWMAQVAIFMMYAGIILGVVKYQLFKIEYWWRIAWLWLLGGITVFILDIVILALLDISTTVSLTISILIAGWVWFPIRQYLFFDRRDQPENHSFMTIVDSAFRFSDSIDDAWENTLKRIFTPLSISEVRDTDTKTCLVAHGQFLKVKSGSNQNTLLLQGKASGKSLFNQKDVKTVNSLRGVFNHIFELKSAEEEIYYRERQRIMRDLHDEVCPNLLDLSRKTQDSSLKAVALDTYELLRDTIYMMDDRKKWELEDLVFRWSARIQNRLKESKISADINRRFASNPGTVSASIKVNIERILNEITTNIIKHSGATRVWVNFLYANQHFTIEISDDGGCRSLEDIRRGNGLNNISCRLADLGSKLDMKVTHLPELNLHSGLSVSFTVDFADHANEEHISA</sequence>
<evidence type="ECO:0000313" key="8">
    <source>
        <dbReference type="Proteomes" id="UP000319732"/>
    </source>
</evidence>
<feature type="transmembrane region" description="Helical" evidence="6">
    <location>
        <begin position="88"/>
        <end position="108"/>
    </location>
</feature>
<feature type="transmembrane region" description="Helical" evidence="6">
    <location>
        <begin position="305"/>
        <end position="326"/>
    </location>
</feature>
<dbReference type="Proteomes" id="UP000319732">
    <property type="component" value="Unassembled WGS sequence"/>
</dbReference>
<keyword evidence="6" id="KW-1133">Transmembrane helix</keyword>
<feature type="transmembrane region" description="Helical" evidence="6">
    <location>
        <begin position="156"/>
        <end position="174"/>
    </location>
</feature>
<dbReference type="GO" id="GO:0000160">
    <property type="term" value="P:phosphorelay signal transduction system"/>
    <property type="evidence" value="ECO:0007669"/>
    <property type="project" value="UniProtKB-KW"/>
</dbReference>
<comment type="caution">
    <text evidence="7">The sequence shown here is derived from an EMBL/GenBank/DDBJ whole genome shotgun (WGS) entry which is preliminary data.</text>
</comment>
<dbReference type="InterPro" id="IPR036890">
    <property type="entry name" value="HATPase_C_sf"/>
</dbReference>
<dbReference type="InterPro" id="IPR050482">
    <property type="entry name" value="Sensor_HK_TwoCompSys"/>
</dbReference>
<feature type="transmembrane region" description="Helical" evidence="6">
    <location>
        <begin position="117"/>
        <end position="136"/>
    </location>
</feature>
<dbReference type="Gene3D" id="3.30.565.10">
    <property type="entry name" value="Histidine kinase-like ATPase, C-terminal domain"/>
    <property type="match status" value="1"/>
</dbReference>
<comment type="catalytic activity">
    <reaction evidence="1">
        <text>ATP + protein L-histidine = ADP + protein N-phospho-L-histidine.</text>
        <dbReference type="EC" id="2.7.13.3"/>
    </reaction>
</comment>
<evidence type="ECO:0000256" key="6">
    <source>
        <dbReference type="SAM" id="Phobius"/>
    </source>
</evidence>
<dbReference type="EMBL" id="VHSG01000007">
    <property type="protein sequence ID" value="TQV82634.1"/>
    <property type="molecule type" value="Genomic_DNA"/>
</dbReference>
<feature type="transmembrane region" description="Helical" evidence="6">
    <location>
        <begin position="332"/>
        <end position="348"/>
    </location>
</feature>
<dbReference type="GO" id="GO:0004673">
    <property type="term" value="F:protein histidine kinase activity"/>
    <property type="evidence" value="ECO:0007669"/>
    <property type="project" value="UniProtKB-EC"/>
</dbReference>
<keyword evidence="4" id="KW-0418">Kinase</keyword>
<evidence type="ECO:0000256" key="2">
    <source>
        <dbReference type="ARBA" id="ARBA00012438"/>
    </source>
</evidence>
<proteinExistence type="predicted"/>
<organism evidence="7 8">
    <name type="scientific">Exilibacterium tricleocarpae</name>
    <dbReference type="NCBI Taxonomy" id="2591008"/>
    <lineage>
        <taxon>Bacteria</taxon>
        <taxon>Pseudomonadati</taxon>
        <taxon>Pseudomonadota</taxon>
        <taxon>Gammaproteobacteria</taxon>
        <taxon>Cellvibrionales</taxon>
        <taxon>Cellvibrionaceae</taxon>
        <taxon>Exilibacterium</taxon>
    </lineage>
</organism>
<keyword evidence="6" id="KW-0812">Transmembrane</keyword>
<evidence type="ECO:0000313" key="7">
    <source>
        <dbReference type="EMBL" id="TQV82634.1"/>
    </source>
</evidence>
<feature type="transmembrane region" description="Helical" evidence="6">
    <location>
        <begin position="239"/>
        <end position="260"/>
    </location>
</feature>
<dbReference type="AlphaFoldDB" id="A0A545TZI9"/>
<evidence type="ECO:0000256" key="1">
    <source>
        <dbReference type="ARBA" id="ARBA00000085"/>
    </source>
</evidence>
<dbReference type="PANTHER" id="PTHR24421">
    <property type="entry name" value="NITRATE/NITRITE SENSOR PROTEIN NARX-RELATED"/>
    <property type="match status" value="1"/>
</dbReference>
<dbReference type="CDD" id="cd16917">
    <property type="entry name" value="HATPase_UhpB-NarQ-NarX-like"/>
    <property type="match status" value="1"/>
</dbReference>
<feature type="transmembrane region" description="Helical" evidence="6">
    <location>
        <begin position="208"/>
        <end position="227"/>
    </location>
</feature>
<dbReference type="PANTHER" id="PTHR24421:SF10">
    <property type="entry name" value="NITRATE_NITRITE SENSOR PROTEIN NARQ"/>
    <property type="match status" value="1"/>
</dbReference>
<name>A0A545TZI9_9GAMM</name>
<keyword evidence="8" id="KW-1185">Reference proteome</keyword>
<dbReference type="SUPFAM" id="SSF55874">
    <property type="entry name" value="ATPase domain of HSP90 chaperone/DNA topoisomerase II/histidine kinase"/>
    <property type="match status" value="1"/>
</dbReference>
<accession>A0A545TZI9</accession>
<dbReference type="EC" id="2.7.13.3" evidence="2"/>
<keyword evidence="5" id="KW-0902">Two-component regulatory system</keyword>
<keyword evidence="3" id="KW-0808">Transferase</keyword>